<keyword evidence="2" id="KW-0472">Membrane</keyword>
<dbReference type="EMBL" id="JALJOR010000005">
    <property type="protein sequence ID" value="KAK9817048.1"/>
    <property type="molecule type" value="Genomic_DNA"/>
</dbReference>
<comment type="caution">
    <text evidence="3">The sequence shown here is derived from an EMBL/GenBank/DDBJ whole genome shotgun (WGS) entry which is preliminary data.</text>
</comment>
<keyword evidence="4" id="KW-1185">Reference proteome</keyword>
<proteinExistence type="predicted"/>
<accession>A0AAW1Q7U0</accession>
<evidence type="ECO:0008006" key="5">
    <source>
        <dbReference type="Google" id="ProtNLM"/>
    </source>
</evidence>
<protein>
    <recommendedName>
        <fullName evidence="5">Single-pass membrane and coiled-coil domain-containing protein 4 homolog</fullName>
    </recommendedName>
</protein>
<feature type="transmembrane region" description="Helical" evidence="2">
    <location>
        <begin position="34"/>
        <end position="53"/>
    </location>
</feature>
<keyword evidence="2" id="KW-0812">Transmembrane</keyword>
<dbReference type="InterPro" id="IPR027960">
    <property type="entry name" value="DUF4519"/>
</dbReference>
<sequence>MARGTSAKGSKQERGEEKRRRKEMNRQIQAHLKWVLPSLGALFLVIVGLIIFFSTRPQPAPVGKKDL</sequence>
<gene>
    <name evidence="3" type="ORF">WJX72_008867</name>
</gene>
<dbReference type="Proteomes" id="UP001489004">
    <property type="component" value="Unassembled WGS sequence"/>
</dbReference>
<evidence type="ECO:0000256" key="2">
    <source>
        <dbReference type="SAM" id="Phobius"/>
    </source>
</evidence>
<name>A0AAW1Q7U0_9CHLO</name>
<evidence type="ECO:0000313" key="4">
    <source>
        <dbReference type="Proteomes" id="UP001489004"/>
    </source>
</evidence>
<organism evidence="3 4">
    <name type="scientific">[Myrmecia] bisecta</name>
    <dbReference type="NCBI Taxonomy" id="41462"/>
    <lineage>
        <taxon>Eukaryota</taxon>
        <taxon>Viridiplantae</taxon>
        <taxon>Chlorophyta</taxon>
        <taxon>core chlorophytes</taxon>
        <taxon>Trebouxiophyceae</taxon>
        <taxon>Trebouxiales</taxon>
        <taxon>Trebouxiaceae</taxon>
        <taxon>Myrmecia</taxon>
    </lineage>
</organism>
<feature type="region of interest" description="Disordered" evidence="1">
    <location>
        <begin position="1"/>
        <end position="24"/>
    </location>
</feature>
<dbReference type="Pfam" id="PF15012">
    <property type="entry name" value="DUF4519"/>
    <property type="match status" value="1"/>
</dbReference>
<keyword evidence="2" id="KW-1133">Transmembrane helix</keyword>
<reference evidence="3 4" key="1">
    <citation type="journal article" date="2024" name="Nat. Commun.">
        <title>Phylogenomics reveals the evolutionary origins of lichenization in chlorophyte algae.</title>
        <authorList>
            <person name="Puginier C."/>
            <person name="Libourel C."/>
            <person name="Otte J."/>
            <person name="Skaloud P."/>
            <person name="Haon M."/>
            <person name="Grisel S."/>
            <person name="Petersen M."/>
            <person name="Berrin J.G."/>
            <person name="Delaux P.M."/>
            <person name="Dal Grande F."/>
            <person name="Keller J."/>
        </authorList>
    </citation>
    <scope>NUCLEOTIDE SEQUENCE [LARGE SCALE GENOMIC DNA]</scope>
    <source>
        <strain evidence="3 4">SAG 2043</strain>
    </source>
</reference>
<dbReference type="AlphaFoldDB" id="A0AAW1Q7U0"/>
<evidence type="ECO:0000313" key="3">
    <source>
        <dbReference type="EMBL" id="KAK9817048.1"/>
    </source>
</evidence>
<evidence type="ECO:0000256" key="1">
    <source>
        <dbReference type="SAM" id="MobiDB-lite"/>
    </source>
</evidence>